<keyword evidence="13 18" id="KW-1207">Sterol metabolism</keyword>
<evidence type="ECO:0000256" key="14">
    <source>
        <dbReference type="ARBA" id="ARBA00023221"/>
    </source>
</evidence>
<dbReference type="OrthoDB" id="5326588at2759"/>
<comment type="catalytic activity">
    <reaction evidence="17">
        <text>ergosterol + NADP(+) = ergosta-5,7,22,24(28)-tetraen-3beta-ol + NADPH + H(+)</text>
        <dbReference type="Rhea" id="RHEA:18501"/>
        <dbReference type="ChEBI" id="CHEBI:15378"/>
        <dbReference type="ChEBI" id="CHEBI:16933"/>
        <dbReference type="ChEBI" id="CHEBI:18249"/>
        <dbReference type="ChEBI" id="CHEBI:57783"/>
        <dbReference type="ChEBI" id="CHEBI:58349"/>
        <dbReference type="EC" id="1.3.1.71"/>
    </reaction>
    <physiologicalReaction direction="right-to-left" evidence="17">
        <dbReference type="Rhea" id="RHEA:18503"/>
    </physiologicalReaction>
</comment>
<evidence type="ECO:0000313" key="20">
    <source>
        <dbReference type="EMBL" id="KKK26948.1"/>
    </source>
</evidence>
<dbReference type="EC" id="1.3.1.71" evidence="16 18"/>
<keyword evidence="4 18" id="KW-0812">Transmembrane</keyword>
<feature type="transmembrane region" description="Helical" evidence="18">
    <location>
        <begin position="315"/>
        <end position="335"/>
    </location>
</feature>
<keyword evidence="21" id="KW-1185">Reference proteome</keyword>
<evidence type="ECO:0000256" key="1">
    <source>
        <dbReference type="ARBA" id="ARBA00004477"/>
    </source>
</evidence>
<feature type="transmembrane region" description="Helical" evidence="18">
    <location>
        <begin position="225"/>
        <end position="249"/>
    </location>
</feature>
<dbReference type="EMBL" id="JZBS01000191">
    <property type="protein sequence ID" value="KKK26948.1"/>
    <property type="molecule type" value="Genomic_DNA"/>
</dbReference>
<keyword evidence="14 18" id="KW-0753">Steroid metabolism</keyword>
<protein>
    <recommendedName>
        <fullName evidence="16 18">Delta(24(24(1)))-sterol reductase</fullName>
        <ecNumber evidence="16 18">1.3.1.71</ecNumber>
    </recommendedName>
    <alternativeName>
        <fullName evidence="18">C-24(28) sterol reductase</fullName>
    </alternativeName>
    <alternativeName>
        <fullName evidence="18">Sterol Delta(24(28))-reductase</fullName>
    </alternativeName>
</protein>
<feature type="transmembrane region" description="Helical" evidence="18">
    <location>
        <begin position="261"/>
        <end position="282"/>
    </location>
</feature>
<comment type="pathway">
    <text evidence="15 18">Steroid metabolism; ergosterol biosynthesis.</text>
</comment>
<feature type="transmembrane region" description="Helical" evidence="18">
    <location>
        <begin position="188"/>
        <end position="205"/>
    </location>
</feature>
<keyword evidence="5" id="KW-0256">Endoplasmic reticulum</keyword>
<dbReference type="Gene3D" id="1.20.120.1630">
    <property type="match status" value="1"/>
</dbReference>
<dbReference type="PANTHER" id="PTHR21257">
    <property type="entry name" value="DELTA(14)-STEROL REDUCTASE"/>
    <property type="match status" value="1"/>
</dbReference>
<evidence type="ECO:0000256" key="19">
    <source>
        <dbReference type="SAM" id="MobiDB-lite"/>
    </source>
</evidence>
<evidence type="ECO:0000256" key="6">
    <source>
        <dbReference type="ARBA" id="ARBA00022857"/>
    </source>
</evidence>
<dbReference type="AlphaFoldDB" id="A0A0F8V5A8"/>
<evidence type="ECO:0000256" key="18">
    <source>
        <dbReference type="RuleBase" id="RU369120"/>
    </source>
</evidence>
<evidence type="ECO:0000256" key="2">
    <source>
        <dbReference type="ARBA" id="ARBA00005402"/>
    </source>
</evidence>
<dbReference type="InterPro" id="IPR018083">
    <property type="entry name" value="Sterol_reductase_CS"/>
</dbReference>
<dbReference type="Proteomes" id="UP000034291">
    <property type="component" value="Unassembled WGS sequence"/>
</dbReference>
<dbReference type="STRING" id="308745.A0A0F8V5A8"/>
<gene>
    <name evidence="20" type="ORF">ARAM_004351</name>
</gene>
<evidence type="ECO:0000256" key="15">
    <source>
        <dbReference type="ARBA" id="ARBA00029435"/>
    </source>
</evidence>
<dbReference type="Pfam" id="PF01222">
    <property type="entry name" value="ERG4_ERG24"/>
    <property type="match status" value="1"/>
</dbReference>
<dbReference type="PROSITE" id="PS01017">
    <property type="entry name" value="STEROL_REDUCT_1"/>
    <property type="match status" value="1"/>
</dbReference>
<keyword evidence="10 18" id="KW-0756">Sterol biosynthesis</keyword>
<feature type="region of interest" description="Disordered" evidence="19">
    <location>
        <begin position="86"/>
        <end position="118"/>
    </location>
</feature>
<feature type="transmembrane region" description="Helical" evidence="18">
    <location>
        <begin position="373"/>
        <end position="394"/>
    </location>
</feature>
<feature type="transmembrane region" description="Helical" evidence="18">
    <location>
        <begin position="126"/>
        <end position="147"/>
    </location>
</feature>
<dbReference type="GO" id="GO:0000246">
    <property type="term" value="F:Delta24(24-1) sterol reductase activity"/>
    <property type="evidence" value="ECO:0007669"/>
    <property type="project" value="UniProtKB-EC"/>
</dbReference>
<dbReference type="PANTHER" id="PTHR21257:SF31">
    <property type="entry name" value="DELTA(24(24(1)))-STEROL REDUCTASE ERG4"/>
    <property type="match status" value="1"/>
</dbReference>
<comment type="similarity">
    <text evidence="2 18">Belongs to the ERG4/ERG24 family.</text>
</comment>
<feature type="transmembrane region" description="Helical" evidence="18">
    <location>
        <begin position="414"/>
        <end position="436"/>
    </location>
</feature>
<keyword evidence="7 18" id="KW-0752">Steroid biosynthesis</keyword>
<evidence type="ECO:0000256" key="13">
    <source>
        <dbReference type="ARBA" id="ARBA00023166"/>
    </source>
</evidence>
<evidence type="ECO:0000256" key="5">
    <source>
        <dbReference type="ARBA" id="ARBA00022824"/>
    </source>
</evidence>
<keyword evidence="6" id="KW-0521">NADP</keyword>
<comment type="caution">
    <text evidence="20">The sequence shown here is derived from an EMBL/GenBank/DDBJ whole genome shotgun (WGS) entry which is preliminary data.</text>
</comment>
<dbReference type="PROSITE" id="PS01018">
    <property type="entry name" value="STEROL_REDUCT_2"/>
    <property type="match status" value="1"/>
</dbReference>
<dbReference type="FunFam" id="1.20.120.1630:FF:000003">
    <property type="entry name" value="C-24(28) sterol reductase"/>
    <property type="match status" value="1"/>
</dbReference>
<evidence type="ECO:0000256" key="10">
    <source>
        <dbReference type="ARBA" id="ARBA00023011"/>
    </source>
</evidence>
<feature type="transmembrane region" description="Helical" evidence="18">
    <location>
        <begin position="341"/>
        <end position="361"/>
    </location>
</feature>
<evidence type="ECO:0000256" key="16">
    <source>
        <dbReference type="ARBA" id="ARBA00038892"/>
    </source>
</evidence>
<dbReference type="GO" id="GO:0006696">
    <property type="term" value="P:ergosterol biosynthetic process"/>
    <property type="evidence" value="ECO:0007669"/>
    <property type="project" value="TreeGrafter"/>
</dbReference>
<evidence type="ECO:0000256" key="12">
    <source>
        <dbReference type="ARBA" id="ARBA00023136"/>
    </source>
</evidence>
<evidence type="ECO:0000256" key="4">
    <source>
        <dbReference type="ARBA" id="ARBA00022692"/>
    </source>
</evidence>
<evidence type="ECO:0000256" key="7">
    <source>
        <dbReference type="ARBA" id="ARBA00022955"/>
    </source>
</evidence>
<keyword evidence="9 18" id="KW-0560">Oxidoreductase</keyword>
<accession>A0A0F8V5A8</accession>
<evidence type="ECO:0000256" key="17">
    <source>
        <dbReference type="ARBA" id="ARBA00048918"/>
    </source>
</evidence>
<sequence length="563" mass="64227">MYCHPEVTGSPALSAFPAVEDSPAECGSYSSPKPLELRNKSYQTAHPPETVVKVGFEGSNSRVAIPTSPTSSPVQAFNKRINEYGGAAAPKKRSHADTLRNRRPNRLGLDPSEKPGSVSHGHPFEFGGALGVSMLMAGFPLLMYYMYIGATFYDGKFPVPRPGESIAAFLYHLVDLVYTHAFPHRKAWLIYWTFLVLEGLGYLYLPGVYRKGKPLPHLNGRQLDYYCSAVSSWYVTIALALLLHVSGMFRLDTLINEFGPLMSVAICSGFLVSIVAYVSALARGAQHRMTGSPVYDFFMGAELNPRLFKWIDMKMFFEVRIPWFILFLLTLGTALKQWEDLGYVSGEVFFMLLAHFLYANACSKAEDLIIPTWYVLAGYVYEKWGFMLIFWNLAGVPMSYCHGTLFLANHHPSTYSWNSTVLALWAAAYVFVYWVWDTCNSQKNIFRAEERGASVDRTTFPQLPWKAIKNPKTIRAKDGKFILCDGWYGIARKIHYTCDWFFAFSWGMITGFQSPFPWFYSVFFTVMIIHRARRDIEQCRKKYGEAWVEYERKVPYLFIPYVI</sequence>
<keyword evidence="8 18" id="KW-1133">Transmembrane helix</keyword>
<evidence type="ECO:0000256" key="9">
    <source>
        <dbReference type="ARBA" id="ARBA00023002"/>
    </source>
</evidence>
<dbReference type="GO" id="GO:0005789">
    <property type="term" value="C:endoplasmic reticulum membrane"/>
    <property type="evidence" value="ECO:0007669"/>
    <property type="project" value="UniProtKB-SubCell"/>
</dbReference>
<name>A0A0F8V5A8_9EURO</name>
<comment type="subcellular location">
    <subcellularLocation>
        <location evidence="1">Endoplasmic reticulum membrane</location>
        <topology evidence="1">Multi-pass membrane protein</topology>
    </subcellularLocation>
</comment>
<keyword evidence="3 18" id="KW-0444">Lipid biosynthesis</keyword>
<evidence type="ECO:0000313" key="21">
    <source>
        <dbReference type="Proteomes" id="UP000034291"/>
    </source>
</evidence>
<evidence type="ECO:0000256" key="3">
    <source>
        <dbReference type="ARBA" id="ARBA00022516"/>
    </source>
</evidence>
<organism evidence="20 21">
    <name type="scientific">Aspergillus rambellii</name>
    <dbReference type="NCBI Taxonomy" id="308745"/>
    <lineage>
        <taxon>Eukaryota</taxon>
        <taxon>Fungi</taxon>
        <taxon>Dikarya</taxon>
        <taxon>Ascomycota</taxon>
        <taxon>Pezizomycotina</taxon>
        <taxon>Eurotiomycetes</taxon>
        <taxon>Eurotiomycetidae</taxon>
        <taxon>Eurotiales</taxon>
        <taxon>Aspergillaceae</taxon>
        <taxon>Aspergillus</taxon>
        <taxon>Aspergillus subgen. Nidulantes</taxon>
    </lineage>
</organism>
<reference evidence="20 21" key="1">
    <citation type="submission" date="2015-02" db="EMBL/GenBank/DDBJ databases">
        <title>Draft Genome Sequences of Two Closely-Related Aflatoxigenic Aspergillus Species Obtained from the Cote d'Ivoire.</title>
        <authorList>
            <person name="Moore G.G."/>
            <person name="Beltz S.B."/>
            <person name="Mack B.M."/>
        </authorList>
    </citation>
    <scope>NUCLEOTIDE SEQUENCE [LARGE SCALE GENOMIC DNA]</scope>
    <source>
        <strain evidence="20 21">SRRC1468</strain>
    </source>
</reference>
<evidence type="ECO:0000256" key="8">
    <source>
        <dbReference type="ARBA" id="ARBA00022989"/>
    </source>
</evidence>
<keyword evidence="12 18" id="KW-0472">Membrane</keyword>
<proteinExistence type="inferred from homology"/>
<evidence type="ECO:0000256" key="11">
    <source>
        <dbReference type="ARBA" id="ARBA00023098"/>
    </source>
</evidence>
<dbReference type="InterPro" id="IPR001171">
    <property type="entry name" value="ERG24_DHCR-like"/>
</dbReference>
<keyword evidence="11 18" id="KW-0443">Lipid metabolism</keyword>